<dbReference type="Proteomes" id="UP000215902">
    <property type="component" value="Unassembled WGS sequence"/>
</dbReference>
<dbReference type="InterPro" id="IPR004344">
    <property type="entry name" value="TTL/TTLL_fam"/>
</dbReference>
<accession>A0A267DKD3</accession>
<comment type="caution">
    <text evidence="2">The sequence shown here is derived from an EMBL/GenBank/DDBJ whole genome shotgun (WGS) entry which is preliminary data.</text>
</comment>
<sequence>MQEAAPVQMPLKKKANSADAAVLRANYSEYCDGTATTEDIKNVFAMDQQSLKKAKPMSTESSFHQNSQSNSQVPRVVEPNTAPEAAETVVVAETSLPATTAAVIPEVLPASHSTNASNDDIENKSNAKKKKKKGKGEPELPKVEERKAFSISTQLYRFGEHLAMYNRLYQESYPQLLCNNTKFFIETENNGVGCLDLLFTAFCDFMKMEKIKNLPTDGGERVFCWLGKRKATEVLPTLRPEHHFVNRLPLDIYLKDKQSLAFTLQSNTLHKGIQFKEHLCPHTRKRIPCQMLCPHQYARHNMEPCTEPGCFETMSKEARNELGIDKLHDGSMCPCFVSKIFVPETKVFSSSLQQNVFIEDVSRTAPDAHWIVKPSYMRSGRGVRILSSAEQLRTFLKVKTSNRFMWGQNFVVQRYIKNPMLTNTGQKFDIRMFLLIIVTRFKRVLGFLHPGFVRKVPDPYKEMQKNEKFRARQHLAGTRVWRTFGPKIDPATQPPASANNATTTSGDNTSEDVLQTQNNAKKKKNRKPSVELDPLEPINRVGFYAGEFDNDECEEYNFAVRHGCLKGNKQNLPLIMMATKAPELNPKPQKKDKTAQNLDATAQATSTSTVQPSGSASPSVGANSPASTSGAAAAPGTSSAGATVSESGAAGTAGATGAAPAADFDPADVPPGQDPWTHFSTNEAFLRTMRSMVSNICCSVLDQIKEKANCYQVFSLDICIDEGGRPWLLEVNPSIITENVNWNSRTIREVIPGVLVESLALVCEATRKGLSFLALRTPKEFYYKPEDLVFRQNFIWLYSTPDRLCDMFELRKQKYAVEKQFKTDLTSRGISYLPVDYYPEKNKKLVKAMDSEAAKKALDSSANRCTYRFPSPVANVPVLEEDVSFSLRYTRVPLDAIKRQTRVRRMENEVKRQRQLNEEERYRAYNEKRHKPKAMLKERFVLN</sequence>
<feature type="compositionally biased region" description="Low complexity" evidence="1">
    <location>
        <begin position="624"/>
        <end position="664"/>
    </location>
</feature>
<evidence type="ECO:0000313" key="2">
    <source>
        <dbReference type="EMBL" id="PAA49768.1"/>
    </source>
</evidence>
<feature type="region of interest" description="Disordered" evidence="1">
    <location>
        <begin position="582"/>
        <end position="676"/>
    </location>
</feature>
<dbReference type="STRING" id="282301.A0A267DKD3"/>
<feature type="region of interest" description="Disordered" evidence="1">
    <location>
        <begin position="107"/>
        <end position="141"/>
    </location>
</feature>
<dbReference type="PANTHER" id="PTHR46069:SF1">
    <property type="entry name" value="CHROMOSOME UNDETERMINED SCAFFOLD_125, WHOLE GENOME SHOTGUN SEQUENCE"/>
    <property type="match status" value="1"/>
</dbReference>
<evidence type="ECO:0008006" key="4">
    <source>
        <dbReference type="Google" id="ProtNLM"/>
    </source>
</evidence>
<feature type="region of interest" description="Disordered" evidence="1">
    <location>
        <begin position="484"/>
        <end position="511"/>
    </location>
</feature>
<dbReference type="Pfam" id="PF03133">
    <property type="entry name" value="TTL"/>
    <property type="match status" value="2"/>
</dbReference>
<feature type="compositionally biased region" description="Polar residues" evidence="1">
    <location>
        <begin position="494"/>
        <end position="511"/>
    </location>
</feature>
<dbReference type="SUPFAM" id="SSF56059">
    <property type="entry name" value="Glutathione synthetase ATP-binding domain-like"/>
    <property type="match status" value="2"/>
</dbReference>
<dbReference type="EMBL" id="NIVC01003792">
    <property type="protein sequence ID" value="PAA49768.1"/>
    <property type="molecule type" value="Genomic_DNA"/>
</dbReference>
<keyword evidence="3" id="KW-1185">Reference proteome</keyword>
<reference evidence="2 3" key="1">
    <citation type="submission" date="2017-06" db="EMBL/GenBank/DDBJ databases">
        <title>A platform for efficient transgenesis in Macrostomum lignano, a flatworm model organism for stem cell research.</title>
        <authorList>
            <person name="Berezikov E."/>
        </authorList>
    </citation>
    <scope>NUCLEOTIDE SEQUENCE [LARGE SCALE GENOMIC DNA]</scope>
    <source>
        <strain evidence="2">DV1</strain>
        <tissue evidence="2">Whole organism</tissue>
    </source>
</reference>
<name>A0A267DKD3_9PLAT</name>
<feature type="compositionally biased region" description="Low complexity" evidence="1">
    <location>
        <begin position="600"/>
        <end position="609"/>
    </location>
</feature>
<dbReference type="Gene3D" id="3.30.470.20">
    <property type="entry name" value="ATP-grasp fold, B domain"/>
    <property type="match status" value="2"/>
</dbReference>
<evidence type="ECO:0000313" key="3">
    <source>
        <dbReference type="Proteomes" id="UP000215902"/>
    </source>
</evidence>
<dbReference type="AlphaFoldDB" id="A0A267DKD3"/>
<protein>
    <recommendedName>
        <fullName evidence="4">ATP-grasp domain-containing protein</fullName>
    </recommendedName>
</protein>
<organism evidence="2 3">
    <name type="scientific">Macrostomum lignano</name>
    <dbReference type="NCBI Taxonomy" id="282301"/>
    <lineage>
        <taxon>Eukaryota</taxon>
        <taxon>Metazoa</taxon>
        <taxon>Spiralia</taxon>
        <taxon>Lophotrochozoa</taxon>
        <taxon>Platyhelminthes</taxon>
        <taxon>Rhabditophora</taxon>
        <taxon>Macrostomorpha</taxon>
        <taxon>Macrostomida</taxon>
        <taxon>Macrostomidae</taxon>
        <taxon>Macrostomum</taxon>
    </lineage>
</organism>
<feature type="region of interest" description="Disordered" evidence="1">
    <location>
        <begin position="51"/>
        <end position="76"/>
    </location>
</feature>
<gene>
    <name evidence="2" type="ORF">BOX15_Mlig005554g2</name>
</gene>
<evidence type="ECO:0000256" key="1">
    <source>
        <dbReference type="SAM" id="MobiDB-lite"/>
    </source>
</evidence>
<feature type="compositionally biased region" description="Polar residues" evidence="1">
    <location>
        <begin position="610"/>
        <end position="622"/>
    </location>
</feature>
<dbReference type="PANTHER" id="PTHR46069">
    <property type="entry name" value="TUBULIN TYROSINE LIGASE"/>
    <property type="match status" value="1"/>
</dbReference>
<proteinExistence type="predicted"/>